<evidence type="ECO:0000313" key="1">
    <source>
        <dbReference type="EMBL" id="CAB4194227.1"/>
    </source>
</evidence>
<sequence>MMSGGIFMDPGKCLLCGSVYARMGDDGVLGEGVLHGTPIEFVTGFFAYSQCATCQMDDVVDAWVEANEDRHG</sequence>
<organism evidence="1">
    <name type="scientific">uncultured Caudovirales phage</name>
    <dbReference type="NCBI Taxonomy" id="2100421"/>
    <lineage>
        <taxon>Viruses</taxon>
        <taxon>Duplodnaviria</taxon>
        <taxon>Heunggongvirae</taxon>
        <taxon>Uroviricota</taxon>
        <taxon>Caudoviricetes</taxon>
        <taxon>Peduoviridae</taxon>
        <taxon>Maltschvirus</taxon>
        <taxon>Maltschvirus maltsch</taxon>
    </lineage>
</organism>
<reference evidence="1" key="1">
    <citation type="submission" date="2020-05" db="EMBL/GenBank/DDBJ databases">
        <authorList>
            <person name="Chiriac C."/>
            <person name="Salcher M."/>
            <person name="Ghai R."/>
            <person name="Kavagutti S V."/>
        </authorList>
    </citation>
    <scope>NUCLEOTIDE SEQUENCE</scope>
</reference>
<name>A0A6J5RJ31_9CAUD</name>
<proteinExistence type="predicted"/>
<dbReference type="EMBL" id="LR797207">
    <property type="protein sequence ID" value="CAB4194227.1"/>
    <property type="molecule type" value="Genomic_DNA"/>
</dbReference>
<gene>
    <name evidence="1" type="ORF">UFOVP1260_11</name>
</gene>
<protein>
    <submittedName>
        <fullName evidence="1">Uncharacterized protein</fullName>
    </submittedName>
</protein>
<accession>A0A6J5RJ31</accession>